<keyword evidence="6 9" id="KW-0067">ATP-binding</keyword>
<dbReference type="InterPro" id="IPR003439">
    <property type="entry name" value="ABC_transporter-like_ATP-bd"/>
</dbReference>
<dbReference type="GO" id="GO:0015833">
    <property type="term" value="P:peptide transport"/>
    <property type="evidence" value="ECO:0007669"/>
    <property type="project" value="InterPro"/>
</dbReference>
<evidence type="ECO:0000256" key="5">
    <source>
        <dbReference type="ARBA" id="ARBA00022741"/>
    </source>
</evidence>
<reference evidence="9 10" key="1">
    <citation type="submission" date="2019-07" db="EMBL/GenBank/DDBJ databases">
        <title>Whole genome shotgun sequence of Pseudonocardia sulfidoxydans NBRC 16205.</title>
        <authorList>
            <person name="Hosoyama A."/>
            <person name="Uohara A."/>
            <person name="Ohji S."/>
            <person name="Ichikawa N."/>
        </authorList>
    </citation>
    <scope>NUCLEOTIDE SEQUENCE [LARGE SCALE GENOMIC DNA]</scope>
    <source>
        <strain evidence="9 10">NBRC 16205</strain>
    </source>
</reference>
<dbReference type="InterPro" id="IPR050388">
    <property type="entry name" value="ABC_Ni/Peptide_Import"/>
</dbReference>
<evidence type="ECO:0000313" key="9">
    <source>
        <dbReference type="EMBL" id="GEL26545.1"/>
    </source>
</evidence>
<dbReference type="Gene3D" id="3.40.50.300">
    <property type="entry name" value="P-loop containing nucleotide triphosphate hydrolases"/>
    <property type="match status" value="1"/>
</dbReference>
<evidence type="ECO:0000256" key="4">
    <source>
        <dbReference type="ARBA" id="ARBA00022475"/>
    </source>
</evidence>
<dbReference type="AlphaFoldDB" id="A0A511DP21"/>
<dbReference type="FunFam" id="3.40.50.300:FF:000016">
    <property type="entry name" value="Oligopeptide ABC transporter ATP-binding component"/>
    <property type="match status" value="1"/>
</dbReference>
<evidence type="ECO:0000256" key="7">
    <source>
        <dbReference type="ARBA" id="ARBA00023136"/>
    </source>
</evidence>
<dbReference type="InterPro" id="IPR027417">
    <property type="entry name" value="P-loop_NTPase"/>
</dbReference>
<dbReference type="InterPro" id="IPR017871">
    <property type="entry name" value="ABC_transporter-like_CS"/>
</dbReference>
<keyword evidence="7" id="KW-0472">Membrane</keyword>
<dbReference type="SMART" id="SM00382">
    <property type="entry name" value="AAA"/>
    <property type="match status" value="1"/>
</dbReference>
<accession>A0A511DP21</accession>
<evidence type="ECO:0000313" key="10">
    <source>
        <dbReference type="Proteomes" id="UP000321685"/>
    </source>
</evidence>
<dbReference type="RefSeq" id="WP_246115390.1">
    <property type="nucleotide sequence ID" value="NZ_BJVJ01000096.1"/>
</dbReference>
<dbReference type="Pfam" id="PF00005">
    <property type="entry name" value="ABC_tran"/>
    <property type="match status" value="1"/>
</dbReference>
<dbReference type="Pfam" id="PF08352">
    <property type="entry name" value="oligo_HPY"/>
    <property type="match status" value="1"/>
</dbReference>
<dbReference type="PANTHER" id="PTHR43297:SF2">
    <property type="entry name" value="DIPEPTIDE TRANSPORT ATP-BINDING PROTEIN DPPD"/>
    <property type="match status" value="1"/>
</dbReference>
<keyword evidence="5" id="KW-0547">Nucleotide-binding</keyword>
<proteinExistence type="inferred from homology"/>
<comment type="similarity">
    <text evidence="2">Belongs to the ABC transporter superfamily.</text>
</comment>
<comment type="subcellular location">
    <subcellularLocation>
        <location evidence="1">Cell membrane</location>
        <topology evidence="1">Peripheral membrane protein</topology>
    </subcellularLocation>
</comment>
<dbReference type="GO" id="GO:0005524">
    <property type="term" value="F:ATP binding"/>
    <property type="evidence" value="ECO:0007669"/>
    <property type="project" value="UniProtKB-KW"/>
</dbReference>
<dbReference type="PROSITE" id="PS50893">
    <property type="entry name" value="ABC_TRANSPORTER_2"/>
    <property type="match status" value="1"/>
</dbReference>
<dbReference type="CDD" id="cd03257">
    <property type="entry name" value="ABC_NikE_OppD_transporters"/>
    <property type="match status" value="1"/>
</dbReference>
<name>A0A511DP21_9PSEU</name>
<evidence type="ECO:0000256" key="2">
    <source>
        <dbReference type="ARBA" id="ARBA00005417"/>
    </source>
</evidence>
<feature type="domain" description="ABC transporter" evidence="8">
    <location>
        <begin position="11"/>
        <end position="257"/>
    </location>
</feature>
<keyword evidence="10" id="KW-1185">Reference proteome</keyword>
<gene>
    <name evidence="9" type="ORF">PSU4_54990</name>
</gene>
<dbReference type="InterPro" id="IPR003593">
    <property type="entry name" value="AAA+_ATPase"/>
</dbReference>
<dbReference type="EMBL" id="BJVJ01000096">
    <property type="protein sequence ID" value="GEL26545.1"/>
    <property type="molecule type" value="Genomic_DNA"/>
</dbReference>
<keyword evidence="4" id="KW-1003">Cell membrane</keyword>
<evidence type="ECO:0000256" key="1">
    <source>
        <dbReference type="ARBA" id="ARBA00004202"/>
    </source>
</evidence>
<keyword evidence="3" id="KW-0813">Transport</keyword>
<evidence type="ECO:0000259" key="8">
    <source>
        <dbReference type="PROSITE" id="PS50893"/>
    </source>
</evidence>
<dbReference type="NCBIfam" id="TIGR01727">
    <property type="entry name" value="oligo_HPY"/>
    <property type="match status" value="1"/>
</dbReference>
<dbReference type="PROSITE" id="PS00211">
    <property type="entry name" value="ABC_TRANSPORTER_1"/>
    <property type="match status" value="1"/>
</dbReference>
<dbReference type="GO" id="GO:0005886">
    <property type="term" value="C:plasma membrane"/>
    <property type="evidence" value="ECO:0007669"/>
    <property type="project" value="UniProtKB-SubCell"/>
</dbReference>
<dbReference type="Proteomes" id="UP000321685">
    <property type="component" value="Unassembled WGS sequence"/>
</dbReference>
<protein>
    <submittedName>
        <fullName evidence="9">ABC transporter ATP-binding protein</fullName>
    </submittedName>
</protein>
<comment type="caution">
    <text evidence="9">The sequence shown here is derived from an EMBL/GenBank/DDBJ whole genome shotgun (WGS) entry which is preliminary data.</text>
</comment>
<dbReference type="GO" id="GO:0016887">
    <property type="term" value="F:ATP hydrolysis activity"/>
    <property type="evidence" value="ECO:0007669"/>
    <property type="project" value="InterPro"/>
</dbReference>
<dbReference type="PANTHER" id="PTHR43297">
    <property type="entry name" value="OLIGOPEPTIDE TRANSPORT ATP-BINDING PROTEIN APPD"/>
    <property type="match status" value="1"/>
</dbReference>
<evidence type="ECO:0000256" key="3">
    <source>
        <dbReference type="ARBA" id="ARBA00022448"/>
    </source>
</evidence>
<dbReference type="InterPro" id="IPR013563">
    <property type="entry name" value="Oligopep_ABC_C"/>
</dbReference>
<sequence>MTSSIMAPPLLDVRDLRTEFTRGKRKVLAVDGVSFSLGVGEVLGVVGESGSGKSVTMLSLMGLERPTGGSVRFDGEELLDLDEAGMRRIRGNRIGMIFQDPMKSLNPVLTVGRQLMEPLRVHRQLDRRAARKRAVELLAMVGIPGAALRVDDYPHQFSGGMRQRVMIAMALSCEPAVLIADEPTTALDVTVQAQILELIGSMQRELGMAVIIVSHDLGVVAGMADRICVMYGGRVVESGRVEDVYALPSHPYTRGLLGSIPRVEVERGSRLEAIPGSPPDLTRLPSGCAFRDRCRFATGTCALEAPPLVDVPGGGGGHSAACVLDVTPEAWRARTTTAEVA</sequence>
<organism evidence="9 10">
    <name type="scientific">Pseudonocardia sulfidoxydans NBRC 16205</name>
    <dbReference type="NCBI Taxonomy" id="1223511"/>
    <lineage>
        <taxon>Bacteria</taxon>
        <taxon>Bacillati</taxon>
        <taxon>Actinomycetota</taxon>
        <taxon>Actinomycetes</taxon>
        <taxon>Pseudonocardiales</taxon>
        <taxon>Pseudonocardiaceae</taxon>
        <taxon>Pseudonocardia</taxon>
    </lineage>
</organism>
<dbReference type="SUPFAM" id="SSF52540">
    <property type="entry name" value="P-loop containing nucleoside triphosphate hydrolases"/>
    <property type="match status" value="1"/>
</dbReference>
<evidence type="ECO:0000256" key="6">
    <source>
        <dbReference type="ARBA" id="ARBA00022840"/>
    </source>
</evidence>